<dbReference type="EC" id="2.7.6.3" evidence="3"/>
<dbReference type="GO" id="GO:0016301">
    <property type="term" value="F:kinase activity"/>
    <property type="evidence" value="ECO:0007669"/>
    <property type="project" value="UniProtKB-KW"/>
</dbReference>
<evidence type="ECO:0000256" key="10">
    <source>
        <dbReference type="ARBA" id="ARBA00029409"/>
    </source>
</evidence>
<feature type="domain" description="7,8-dihydro-6-hydroxymethylpterin-pyrophosphokinase" evidence="13">
    <location>
        <begin position="6"/>
        <end position="133"/>
    </location>
</feature>
<organism evidence="14 15">
    <name type="scientific">Posidoniimonas corsicana</name>
    <dbReference type="NCBI Taxonomy" id="1938618"/>
    <lineage>
        <taxon>Bacteria</taxon>
        <taxon>Pseudomonadati</taxon>
        <taxon>Planctomycetota</taxon>
        <taxon>Planctomycetia</taxon>
        <taxon>Pirellulales</taxon>
        <taxon>Lacipirellulaceae</taxon>
        <taxon>Posidoniimonas</taxon>
    </lineage>
</organism>
<comment type="pathway">
    <text evidence="1">Cofactor biosynthesis; tetrahydrofolate biosynthesis; 2-amino-4-hydroxy-6-hydroxymethyl-7,8-dihydropteridine diphosphate from 7,8-dihydroneopterin triphosphate: step 4/4.</text>
</comment>
<accession>A0A5C5V464</accession>
<keyword evidence="7 14" id="KW-0418">Kinase</keyword>
<dbReference type="GO" id="GO:0003848">
    <property type="term" value="F:2-amino-4-hydroxy-6-hydroxymethyldihydropteridine diphosphokinase activity"/>
    <property type="evidence" value="ECO:0007669"/>
    <property type="project" value="UniProtKB-EC"/>
</dbReference>
<dbReference type="GO" id="GO:0046654">
    <property type="term" value="P:tetrahydrofolate biosynthetic process"/>
    <property type="evidence" value="ECO:0007669"/>
    <property type="project" value="UniProtKB-UniPathway"/>
</dbReference>
<evidence type="ECO:0000256" key="5">
    <source>
        <dbReference type="ARBA" id="ARBA00022679"/>
    </source>
</evidence>
<evidence type="ECO:0000256" key="1">
    <source>
        <dbReference type="ARBA" id="ARBA00005051"/>
    </source>
</evidence>
<dbReference type="InterPro" id="IPR035907">
    <property type="entry name" value="Hppk_sf"/>
</dbReference>
<dbReference type="RefSeq" id="WP_197531637.1">
    <property type="nucleotide sequence ID" value="NZ_SIHJ01000003.1"/>
</dbReference>
<name>A0A5C5V464_9BACT</name>
<proteinExistence type="inferred from homology"/>
<dbReference type="SUPFAM" id="SSF55083">
    <property type="entry name" value="6-hydroxymethyl-7,8-dihydropterin pyrophosphokinase, HPPK"/>
    <property type="match status" value="1"/>
</dbReference>
<evidence type="ECO:0000256" key="12">
    <source>
        <dbReference type="ARBA" id="ARBA00033413"/>
    </source>
</evidence>
<keyword evidence="15" id="KW-1185">Reference proteome</keyword>
<evidence type="ECO:0000313" key="15">
    <source>
        <dbReference type="Proteomes" id="UP000316714"/>
    </source>
</evidence>
<dbReference type="Proteomes" id="UP000316714">
    <property type="component" value="Unassembled WGS sequence"/>
</dbReference>
<dbReference type="Gene3D" id="3.30.70.560">
    <property type="entry name" value="7,8-Dihydro-6-hydroxymethylpterin-pyrophosphokinase HPPK"/>
    <property type="match status" value="1"/>
</dbReference>
<dbReference type="PANTHER" id="PTHR43071">
    <property type="entry name" value="2-AMINO-4-HYDROXY-6-HYDROXYMETHYLDIHYDROPTERIDINE PYROPHOSPHOKINASE"/>
    <property type="match status" value="1"/>
</dbReference>
<protein>
    <recommendedName>
        <fullName evidence="4">2-amino-4-hydroxy-6-hydroxymethyldihydropteridine pyrophosphokinase</fullName>
        <ecNumber evidence="3">2.7.6.3</ecNumber>
    </recommendedName>
    <alternativeName>
        <fullName evidence="11">6-hydroxymethyl-7,8-dihydropterin pyrophosphokinase</fullName>
    </alternativeName>
    <alternativeName>
        <fullName evidence="12">7,8-dihydro-6-hydroxymethylpterin-pyrophosphokinase</fullName>
    </alternativeName>
</protein>
<dbReference type="CDD" id="cd00483">
    <property type="entry name" value="HPPK"/>
    <property type="match status" value="1"/>
</dbReference>
<keyword evidence="5 14" id="KW-0808">Transferase</keyword>
<evidence type="ECO:0000256" key="2">
    <source>
        <dbReference type="ARBA" id="ARBA00005810"/>
    </source>
</evidence>
<dbReference type="PANTHER" id="PTHR43071:SF1">
    <property type="entry name" value="2-AMINO-4-HYDROXY-6-HYDROXYMETHYLDIHYDROPTERIDINE PYROPHOSPHOKINASE"/>
    <property type="match status" value="1"/>
</dbReference>
<evidence type="ECO:0000313" key="14">
    <source>
        <dbReference type="EMBL" id="TWT32485.1"/>
    </source>
</evidence>
<sequence>MPACLIALGANLGDPLSTLMDAAHAVGALPGVQLLRVSRMIDSEPIGGPPGQPRFANAAATIETSTPPHELLFGLHTVEQRFGRRRRERWDARTLDLDLLLYDDHVGADAGVQTPHPRMTFRPFVMIPAAEIAGDWVHPLLGKTLAELDQLRTAGGNQIVLRDASAELGDAVRRCVADHGPAVVTEAGVEDPPARLTICCGPPAPLPGAGPTLWLAADATAEEQQREVHAAVECVWPGLPAAEGH</sequence>
<reference evidence="14 15" key="1">
    <citation type="submission" date="2019-02" db="EMBL/GenBank/DDBJ databases">
        <title>Deep-cultivation of Planctomycetes and their phenomic and genomic characterization uncovers novel biology.</title>
        <authorList>
            <person name="Wiegand S."/>
            <person name="Jogler M."/>
            <person name="Boedeker C."/>
            <person name="Pinto D."/>
            <person name="Vollmers J."/>
            <person name="Rivas-Marin E."/>
            <person name="Kohn T."/>
            <person name="Peeters S.H."/>
            <person name="Heuer A."/>
            <person name="Rast P."/>
            <person name="Oberbeckmann S."/>
            <person name="Bunk B."/>
            <person name="Jeske O."/>
            <person name="Meyerdierks A."/>
            <person name="Storesund J.E."/>
            <person name="Kallscheuer N."/>
            <person name="Luecker S."/>
            <person name="Lage O.M."/>
            <person name="Pohl T."/>
            <person name="Merkel B.J."/>
            <person name="Hornburger P."/>
            <person name="Mueller R.-W."/>
            <person name="Bruemmer F."/>
            <person name="Labrenz M."/>
            <person name="Spormann A.M."/>
            <person name="Op Den Camp H."/>
            <person name="Overmann J."/>
            <person name="Amann R."/>
            <person name="Jetten M.S.M."/>
            <person name="Mascher T."/>
            <person name="Medema M.H."/>
            <person name="Devos D.P."/>
            <person name="Kaster A.-K."/>
            <person name="Ovreas L."/>
            <person name="Rohde M."/>
            <person name="Galperin M.Y."/>
            <person name="Jogler C."/>
        </authorList>
    </citation>
    <scope>NUCLEOTIDE SEQUENCE [LARGE SCALE GENOMIC DNA]</scope>
    <source>
        <strain evidence="14 15">KOR34</strain>
    </source>
</reference>
<dbReference type="GO" id="GO:0005524">
    <property type="term" value="F:ATP binding"/>
    <property type="evidence" value="ECO:0007669"/>
    <property type="project" value="UniProtKB-KW"/>
</dbReference>
<dbReference type="Pfam" id="PF01288">
    <property type="entry name" value="HPPK"/>
    <property type="match status" value="1"/>
</dbReference>
<keyword evidence="8" id="KW-0067">ATP-binding</keyword>
<evidence type="ECO:0000256" key="6">
    <source>
        <dbReference type="ARBA" id="ARBA00022741"/>
    </source>
</evidence>
<dbReference type="InterPro" id="IPR000550">
    <property type="entry name" value="Hppk"/>
</dbReference>
<evidence type="ECO:0000256" key="11">
    <source>
        <dbReference type="ARBA" id="ARBA00029766"/>
    </source>
</evidence>
<comment type="similarity">
    <text evidence="2">Belongs to the HPPK family.</text>
</comment>
<evidence type="ECO:0000259" key="13">
    <source>
        <dbReference type="Pfam" id="PF01288"/>
    </source>
</evidence>
<dbReference type="UniPathway" id="UPA00077">
    <property type="reaction ID" value="UER00155"/>
</dbReference>
<dbReference type="EMBL" id="SIHJ01000003">
    <property type="protein sequence ID" value="TWT32485.1"/>
    <property type="molecule type" value="Genomic_DNA"/>
</dbReference>
<evidence type="ECO:0000256" key="9">
    <source>
        <dbReference type="ARBA" id="ARBA00022909"/>
    </source>
</evidence>
<evidence type="ECO:0000256" key="4">
    <source>
        <dbReference type="ARBA" id="ARBA00016218"/>
    </source>
</evidence>
<keyword evidence="9" id="KW-0289">Folate biosynthesis</keyword>
<dbReference type="AlphaFoldDB" id="A0A5C5V464"/>
<evidence type="ECO:0000256" key="7">
    <source>
        <dbReference type="ARBA" id="ARBA00022777"/>
    </source>
</evidence>
<comment type="caution">
    <text evidence="14">The sequence shown here is derived from an EMBL/GenBank/DDBJ whole genome shotgun (WGS) entry which is preliminary data.</text>
</comment>
<evidence type="ECO:0000256" key="8">
    <source>
        <dbReference type="ARBA" id="ARBA00022840"/>
    </source>
</evidence>
<comment type="function">
    <text evidence="10">Catalyzes the transfer of pyrophosphate from adenosine triphosphate (ATP) to 6-hydroxymethyl-7,8-dihydropterin, an enzymatic step in folate biosynthesis pathway.</text>
</comment>
<keyword evidence="6" id="KW-0547">Nucleotide-binding</keyword>
<evidence type="ECO:0000256" key="3">
    <source>
        <dbReference type="ARBA" id="ARBA00013253"/>
    </source>
</evidence>
<gene>
    <name evidence="14" type="primary">folK</name>
    <name evidence="14" type="ORF">KOR34_42480</name>
</gene>
<dbReference type="GO" id="GO:0046656">
    <property type="term" value="P:folic acid biosynthetic process"/>
    <property type="evidence" value="ECO:0007669"/>
    <property type="project" value="UniProtKB-KW"/>
</dbReference>
<dbReference type="NCBIfam" id="TIGR01498">
    <property type="entry name" value="folK"/>
    <property type="match status" value="1"/>
</dbReference>